<protein>
    <submittedName>
        <fullName evidence="2">Uncharacterized protein</fullName>
    </submittedName>
</protein>
<evidence type="ECO:0000256" key="1">
    <source>
        <dbReference type="SAM" id="MobiDB-lite"/>
    </source>
</evidence>
<feature type="compositionally biased region" description="Polar residues" evidence="1">
    <location>
        <begin position="492"/>
        <end position="504"/>
    </location>
</feature>
<evidence type="ECO:0000313" key="2">
    <source>
        <dbReference type="EMBL" id="KAF7729863.1"/>
    </source>
</evidence>
<dbReference type="AlphaFoldDB" id="A0A8H7BVM4"/>
<name>A0A8H7BVM4_9FUNG</name>
<feature type="compositionally biased region" description="Basic and acidic residues" evidence="1">
    <location>
        <begin position="474"/>
        <end position="484"/>
    </location>
</feature>
<comment type="caution">
    <text evidence="2">The sequence shown here is derived from an EMBL/GenBank/DDBJ whole genome shotgun (WGS) entry which is preliminary data.</text>
</comment>
<gene>
    <name evidence="2" type="ORF">EC973_003597</name>
</gene>
<keyword evidence="3" id="KW-1185">Reference proteome</keyword>
<organism evidence="2 3">
    <name type="scientific">Apophysomyces ossiformis</name>
    <dbReference type="NCBI Taxonomy" id="679940"/>
    <lineage>
        <taxon>Eukaryota</taxon>
        <taxon>Fungi</taxon>
        <taxon>Fungi incertae sedis</taxon>
        <taxon>Mucoromycota</taxon>
        <taxon>Mucoromycotina</taxon>
        <taxon>Mucoromycetes</taxon>
        <taxon>Mucorales</taxon>
        <taxon>Mucorineae</taxon>
        <taxon>Mucoraceae</taxon>
        <taxon>Apophysomyces</taxon>
    </lineage>
</organism>
<sequence>MEEDDVPATTTAVTTETIDPVLESLMREPVEYDNLDDETSKPVTDSTCQLSPEVVQSLQSVKQVCLIALDSLLRQIVTDTPDRAKTKEIRRLSDSTLEHRHSLVRHGNLLESIARHTNRITHATSGILSMKRSESWPALATLSGVQRLLHSHQFWLVDVSNEYNLCCALAALLNDVYRILELAEQISEDETTEQDADASNVYNKLRESVSTFQRDRAAGLMTIESDASSEMTELWSELDRLMDAVHRLVQDRLEAPPPAYDEPSHATTGDKPPPGYEYAAEKEKSLSYAQSEKTQRDLDNLLSAIDRLSDVAPRLNNQRVALTDRQANELAAAAVGKVIERLSRGRMDDQRATLPSLPEKQDTLRNLVAQIQQAASRTMDNQRVPMNERLQKKMDEASVNDLLDKIDRGRLTDQDWKSPEQHLLQDLTAMTDLLAKSLHRPRLSKQRYSLSALKERDLFINSLFKKVDRLEGRRMTNQDAERPKPKGLRGRSATSPSSSLTNNPEAEAELSDIFDHIHKSKLQLDNQRASFSGPSPLAPSRLV</sequence>
<reference evidence="2" key="1">
    <citation type="submission" date="2020-01" db="EMBL/GenBank/DDBJ databases">
        <title>Genome Sequencing of Three Apophysomyces-Like Fungal Strains Confirms a Novel Fungal Genus in the Mucoromycota with divergent Burkholderia-like Endosymbiotic Bacteria.</title>
        <authorList>
            <person name="Stajich J.E."/>
            <person name="Macias A.M."/>
            <person name="Carter-House D."/>
            <person name="Lovett B."/>
            <person name="Kasson L.R."/>
            <person name="Berry K."/>
            <person name="Grigoriev I."/>
            <person name="Chang Y."/>
            <person name="Spatafora J."/>
            <person name="Kasson M.T."/>
        </authorList>
    </citation>
    <scope>NUCLEOTIDE SEQUENCE</scope>
    <source>
        <strain evidence="2">NRRL A-21654</strain>
    </source>
</reference>
<dbReference type="OrthoDB" id="66510at2759"/>
<accession>A0A8H7BVM4</accession>
<dbReference type="EMBL" id="JABAYA010000021">
    <property type="protein sequence ID" value="KAF7729863.1"/>
    <property type="molecule type" value="Genomic_DNA"/>
</dbReference>
<feature type="region of interest" description="Disordered" evidence="1">
    <location>
        <begin position="254"/>
        <end position="276"/>
    </location>
</feature>
<evidence type="ECO:0000313" key="3">
    <source>
        <dbReference type="Proteomes" id="UP000605846"/>
    </source>
</evidence>
<dbReference type="Proteomes" id="UP000605846">
    <property type="component" value="Unassembled WGS sequence"/>
</dbReference>
<proteinExistence type="predicted"/>
<feature type="region of interest" description="Disordered" evidence="1">
    <location>
        <begin position="474"/>
        <end position="511"/>
    </location>
</feature>